<accession>A0A3S4BJ87</accession>
<gene>
    <name evidence="1" type="ORF">MB901379_04489</name>
</gene>
<sequence>MKPRRLCADQPIFLRLRTKRPRDGRRYLIFSRGRQIVVGVVEVVGVDAAAFAEVTIEPIPVKSEAEDVSRSNTNDIPYLLVCYARL</sequence>
<keyword evidence="2" id="KW-1185">Reference proteome</keyword>
<organism evidence="1 2">
    <name type="scientific">Mycobacterium basiliense</name>
    <dbReference type="NCBI Taxonomy" id="2094119"/>
    <lineage>
        <taxon>Bacteria</taxon>
        <taxon>Bacillati</taxon>
        <taxon>Actinomycetota</taxon>
        <taxon>Actinomycetes</taxon>
        <taxon>Mycobacteriales</taxon>
        <taxon>Mycobacteriaceae</taxon>
        <taxon>Mycobacterium</taxon>
    </lineage>
</organism>
<evidence type="ECO:0000313" key="2">
    <source>
        <dbReference type="Proteomes" id="UP000269998"/>
    </source>
</evidence>
<proteinExistence type="predicted"/>
<dbReference type="Proteomes" id="UP000269998">
    <property type="component" value="Chromosome"/>
</dbReference>
<protein>
    <submittedName>
        <fullName evidence="1">Uncharacterized protein</fullName>
    </submittedName>
</protein>
<dbReference type="AlphaFoldDB" id="A0A3S4BJ87"/>
<name>A0A3S4BJ87_9MYCO</name>
<evidence type="ECO:0000313" key="1">
    <source>
        <dbReference type="EMBL" id="VDM90880.1"/>
    </source>
</evidence>
<dbReference type="EMBL" id="LR130759">
    <property type="protein sequence ID" value="VDM90880.1"/>
    <property type="molecule type" value="Genomic_DNA"/>
</dbReference>
<reference evidence="2" key="1">
    <citation type="submission" date="2018-02" db="EMBL/GenBank/DDBJ databases">
        <authorList>
            <person name="Seth-Smith MB H."/>
            <person name="Seth-Smith H."/>
        </authorList>
    </citation>
    <scope>NUCLEOTIDE SEQUENCE [LARGE SCALE GENOMIC DNA]</scope>
</reference>
<dbReference type="KEGG" id="mbai:MB901379_04489"/>